<dbReference type="RefSeq" id="WP_249100166.1">
    <property type="nucleotide sequence ID" value="NZ_JAMAST010000005.1"/>
</dbReference>
<dbReference type="PANTHER" id="PTHR43046:SF16">
    <property type="entry name" value="ADP-RIBOSE PYROPHOSPHATASE YJHB-RELATED"/>
    <property type="match status" value="1"/>
</dbReference>
<dbReference type="CDD" id="cd18889">
    <property type="entry name" value="NUDIX_ADPRase"/>
    <property type="match status" value="1"/>
</dbReference>
<comment type="cofactor">
    <cofactor evidence="1">
        <name>Mg(2+)</name>
        <dbReference type="ChEBI" id="CHEBI:18420"/>
    </cofactor>
</comment>
<gene>
    <name evidence="4" type="ORF">M3N64_06965</name>
</gene>
<dbReference type="Gene3D" id="6.10.250.1120">
    <property type="match status" value="1"/>
</dbReference>
<dbReference type="InterPro" id="IPR015797">
    <property type="entry name" value="NUDIX_hydrolase-like_dom_sf"/>
</dbReference>
<evidence type="ECO:0000256" key="2">
    <source>
        <dbReference type="ARBA" id="ARBA00022801"/>
    </source>
</evidence>
<evidence type="ECO:0000256" key="1">
    <source>
        <dbReference type="ARBA" id="ARBA00001946"/>
    </source>
</evidence>
<dbReference type="InterPro" id="IPR059176">
    <property type="entry name" value="UDP-X_N"/>
</dbReference>
<dbReference type="EMBL" id="JAMAST010000005">
    <property type="protein sequence ID" value="MCL1631688.1"/>
    <property type="molecule type" value="Genomic_DNA"/>
</dbReference>
<evidence type="ECO:0000313" key="4">
    <source>
        <dbReference type="EMBL" id="MCL1631688.1"/>
    </source>
</evidence>
<dbReference type="InterPro" id="IPR000086">
    <property type="entry name" value="NUDIX_hydrolase_dom"/>
</dbReference>
<name>A0ABT0MAJ9_9BACL</name>
<dbReference type="Pfam" id="PF00293">
    <property type="entry name" value="NUDIX"/>
    <property type="match status" value="1"/>
</dbReference>
<feature type="domain" description="Nudix hydrolase" evidence="3">
    <location>
        <begin position="75"/>
        <end position="202"/>
    </location>
</feature>
<keyword evidence="2 4" id="KW-0378">Hydrolase</keyword>
<dbReference type="Proteomes" id="UP001203004">
    <property type="component" value="Unassembled WGS sequence"/>
</dbReference>
<evidence type="ECO:0000259" key="3">
    <source>
        <dbReference type="PROSITE" id="PS51462"/>
    </source>
</evidence>
<organism evidence="4 5">
    <name type="scientific">Sporolactobacillus mangiferae</name>
    <dbReference type="NCBI Taxonomy" id="2940498"/>
    <lineage>
        <taxon>Bacteria</taxon>
        <taxon>Bacillati</taxon>
        <taxon>Bacillota</taxon>
        <taxon>Bacilli</taxon>
        <taxon>Bacillales</taxon>
        <taxon>Sporolactobacillaceae</taxon>
        <taxon>Sporolactobacillus</taxon>
    </lineage>
</organism>
<dbReference type="PROSITE" id="PS51462">
    <property type="entry name" value="NUDIX"/>
    <property type="match status" value="1"/>
</dbReference>
<dbReference type="GO" id="GO:0016787">
    <property type="term" value="F:hydrolase activity"/>
    <property type="evidence" value="ECO:0007669"/>
    <property type="project" value="UniProtKB-KW"/>
</dbReference>
<dbReference type="Gene3D" id="3.90.79.10">
    <property type="entry name" value="Nucleoside Triphosphate Pyrophosphohydrolase"/>
    <property type="match status" value="1"/>
</dbReference>
<sequence length="213" mass="24297">MEKRHNQFSNNESWLNWAVELQALAQAGLAYSNDRFDQERFTRIREIAAEMMSVKTGLSLDQVKNLFCNETGYQTPKLETRAAILDENRILLVRENAGTWSLPGGWVDVDQSVGSNTIKEVREEAGLDVRPLRLIAVQDRKAHNLPAYAYGVCKIFVLCQRIGGTFMPNIETTESRYFAYSELPPLSEEKNTREQIGLCFQAASDPDWRTLFD</sequence>
<dbReference type="PANTHER" id="PTHR43046">
    <property type="entry name" value="GDP-MANNOSE MANNOSYL HYDROLASE"/>
    <property type="match status" value="1"/>
</dbReference>
<proteinExistence type="predicted"/>
<keyword evidence="5" id="KW-1185">Reference proteome</keyword>
<reference evidence="4 5" key="1">
    <citation type="submission" date="2022-05" db="EMBL/GenBank/DDBJ databases">
        <title>Sporolactobacillus sp nov CPB3-1, isolated from tree bark (Mangifera indica L.).</title>
        <authorList>
            <person name="Phuengjayaem S."/>
            <person name="Tanasupawat S."/>
        </authorList>
    </citation>
    <scope>NUCLEOTIDE SEQUENCE [LARGE SCALE GENOMIC DNA]</scope>
    <source>
        <strain evidence="4 5">CPB3-1</strain>
    </source>
</reference>
<protein>
    <submittedName>
        <fullName evidence="4">NUDIX hydrolase</fullName>
    </submittedName>
</protein>
<comment type="caution">
    <text evidence="4">The sequence shown here is derived from an EMBL/GenBank/DDBJ whole genome shotgun (WGS) entry which is preliminary data.</text>
</comment>
<evidence type="ECO:0000313" key="5">
    <source>
        <dbReference type="Proteomes" id="UP001203004"/>
    </source>
</evidence>
<dbReference type="SUPFAM" id="SSF55811">
    <property type="entry name" value="Nudix"/>
    <property type="match status" value="1"/>
</dbReference>
<dbReference type="Pfam" id="PF12535">
    <property type="entry name" value="Nudix_N"/>
    <property type="match status" value="1"/>
</dbReference>
<accession>A0ABT0MAJ9</accession>